<name>A0A7I8KLB2_SPIIN</name>
<dbReference type="Gene3D" id="3.20.20.70">
    <property type="entry name" value="Aldolase class I"/>
    <property type="match status" value="1"/>
</dbReference>
<evidence type="ECO:0000313" key="7">
    <source>
        <dbReference type="Proteomes" id="UP000663760"/>
    </source>
</evidence>
<comment type="subunit">
    <text evidence="3">Homotrimer.</text>
</comment>
<dbReference type="SUPFAM" id="SSF51569">
    <property type="entry name" value="Aldolase"/>
    <property type="match status" value="1"/>
</dbReference>
<evidence type="ECO:0000256" key="3">
    <source>
        <dbReference type="ARBA" id="ARBA00011233"/>
    </source>
</evidence>
<dbReference type="PANTHER" id="PTHR30246:SF1">
    <property type="entry name" value="2-DEHYDRO-3-DEOXY-6-PHOSPHOGALACTONATE ALDOLASE-RELATED"/>
    <property type="match status" value="1"/>
</dbReference>
<evidence type="ECO:0000256" key="4">
    <source>
        <dbReference type="ARBA" id="ARBA00023239"/>
    </source>
</evidence>
<evidence type="ECO:0000256" key="2">
    <source>
        <dbReference type="ARBA" id="ARBA00006906"/>
    </source>
</evidence>
<comment type="similarity">
    <text evidence="2">Belongs to the KHG/KDPG aldolase family.</text>
</comment>
<dbReference type="GO" id="GO:0016829">
    <property type="term" value="F:lyase activity"/>
    <property type="evidence" value="ECO:0007669"/>
    <property type="project" value="UniProtKB-KW"/>
</dbReference>
<dbReference type="Proteomes" id="UP000663760">
    <property type="component" value="Chromosome 6"/>
</dbReference>
<dbReference type="PANTHER" id="PTHR30246">
    <property type="entry name" value="2-KETO-3-DEOXY-6-PHOSPHOGLUCONATE ALDOLASE"/>
    <property type="match status" value="1"/>
</dbReference>
<protein>
    <submittedName>
        <fullName evidence="6">Uncharacterized protein</fullName>
    </submittedName>
</protein>
<evidence type="ECO:0000313" key="6">
    <source>
        <dbReference type="EMBL" id="CAA7398573.1"/>
    </source>
</evidence>
<organism evidence="6 7">
    <name type="scientific">Spirodela intermedia</name>
    <name type="common">Intermediate duckweed</name>
    <dbReference type="NCBI Taxonomy" id="51605"/>
    <lineage>
        <taxon>Eukaryota</taxon>
        <taxon>Viridiplantae</taxon>
        <taxon>Streptophyta</taxon>
        <taxon>Embryophyta</taxon>
        <taxon>Tracheophyta</taxon>
        <taxon>Spermatophyta</taxon>
        <taxon>Magnoliopsida</taxon>
        <taxon>Liliopsida</taxon>
        <taxon>Araceae</taxon>
        <taxon>Lemnoideae</taxon>
        <taxon>Spirodela</taxon>
    </lineage>
</organism>
<gene>
    <name evidence="6" type="ORF">SI8410_06009238</name>
</gene>
<dbReference type="OrthoDB" id="1476984at2759"/>
<evidence type="ECO:0000256" key="5">
    <source>
        <dbReference type="ARBA" id="ARBA00023277"/>
    </source>
</evidence>
<dbReference type="CDD" id="cd00452">
    <property type="entry name" value="KDPG_aldolase"/>
    <property type="match status" value="1"/>
</dbReference>
<proteinExistence type="inferred from homology"/>
<comment type="pathway">
    <text evidence="1">Carbohydrate acid metabolism.</text>
</comment>
<dbReference type="EMBL" id="LR746269">
    <property type="protein sequence ID" value="CAA7398573.1"/>
    <property type="molecule type" value="Genomic_DNA"/>
</dbReference>
<dbReference type="InterPro" id="IPR000887">
    <property type="entry name" value="Aldlse_KDPG_KHG"/>
</dbReference>
<dbReference type="InterPro" id="IPR013785">
    <property type="entry name" value="Aldolase_TIM"/>
</dbReference>
<evidence type="ECO:0000256" key="1">
    <source>
        <dbReference type="ARBA" id="ARBA00004761"/>
    </source>
</evidence>
<accession>A0A7I8KLB2</accession>
<dbReference type="Pfam" id="PF01081">
    <property type="entry name" value="Aldolase"/>
    <property type="match status" value="1"/>
</dbReference>
<keyword evidence="7" id="KW-1185">Reference proteome</keyword>
<reference evidence="6" key="1">
    <citation type="submission" date="2020-02" db="EMBL/GenBank/DDBJ databases">
        <authorList>
            <person name="Scholz U."/>
            <person name="Mascher M."/>
            <person name="Fiebig A."/>
        </authorList>
    </citation>
    <scope>NUCLEOTIDE SEQUENCE</scope>
</reference>
<sequence>MAEVCAGFTSFARSPPCPPLPTLSSFCSLSPPRRTSATCTALSAATLGASLARLSTAREALAGILSSGVIACLRAESAELAMEAARAALNGGITVLEIVMTTPGALEVIEELQREYTSSIFGVGTVLSIEDARNAVSAGAMFLMSPVTIKEILFDIQGEDVLYIPGAMTPTEVFDAHNLGARIVKIYPTSVLGGAQYISVLKKPFCHIPMVASQGITIDLIKTYIDRGASAVVLSDAIFEKAAMSQRNYDAIYRLAALASFQGSQAVNR</sequence>
<dbReference type="AlphaFoldDB" id="A0A7I8KLB2"/>
<keyword evidence="5" id="KW-0119">Carbohydrate metabolism</keyword>
<keyword evidence="4" id="KW-0456">Lyase</keyword>